<evidence type="ECO:0008006" key="3">
    <source>
        <dbReference type="Google" id="ProtNLM"/>
    </source>
</evidence>
<keyword evidence="2" id="KW-1185">Reference proteome</keyword>
<dbReference type="Gene3D" id="3.30.590.20">
    <property type="match status" value="1"/>
</dbReference>
<protein>
    <recommendedName>
        <fullName evidence="3">Glutamate--cysteine ligase</fullName>
    </recommendedName>
</protein>
<dbReference type="OrthoDB" id="5410236at2"/>
<accession>A0A6N7Z779</accession>
<dbReference type="AlphaFoldDB" id="A0A6N7Z779"/>
<dbReference type="InterPro" id="IPR014746">
    <property type="entry name" value="Gln_synth/guanido_kin_cat_dom"/>
</dbReference>
<organism evidence="1 2">
    <name type="scientific">Amycolatopsis pithecellobii</name>
    <dbReference type="NCBI Taxonomy" id="664692"/>
    <lineage>
        <taxon>Bacteria</taxon>
        <taxon>Bacillati</taxon>
        <taxon>Actinomycetota</taxon>
        <taxon>Actinomycetes</taxon>
        <taxon>Pseudonocardiales</taxon>
        <taxon>Pseudonocardiaceae</taxon>
        <taxon>Amycolatopsis</taxon>
    </lineage>
</organism>
<dbReference type="GO" id="GO:0003824">
    <property type="term" value="F:catalytic activity"/>
    <property type="evidence" value="ECO:0007669"/>
    <property type="project" value="InterPro"/>
</dbReference>
<proteinExistence type="predicted"/>
<dbReference type="Proteomes" id="UP000440096">
    <property type="component" value="Unassembled WGS sequence"/>
</dbReference>
<comment type="caution">
    <text evidence="1">The sequence shown here is derived from an EMBL/GenBank/DDBJ whole genome shotgun (WGS) entry which is preliminary data.</text>
</comment>
<sequence>MAYRAQGGRQRRVGLELERHLVFQENLSSYPSLSGPLTSATPFDVQEIFHRLVGDGWRPTHDATTGVVTRIARDDWETLTSDVTSGIFETTIPPEPSIEALQKHQEHLDRYLCSSLRERGLGLLSVETPLVTQPWEPSHYALYHSYWRAEYATRRIRGENHSWFAGTIGSSPSIDVAVSEAIPFLNVMLRLTGISLYLTRNGAVSGGKLSPGGRLSVRPWAIEKLWTDAYPDDAARCRMMGRDFIGWKDYLSSLFALPVVSVPDDQGRAIRIPDDPPLGTFWQSLDSRAVSGADAWGNRHTFTQADLRQLDAIQRQIVFSRLRWEFGESADIGKFREALNSSEAELQEFLDSTLARLYLEVRSDSCSLPGEEFATAAMYLGLAENLAEAERFVMSRPWSFWQAIFELSATSPMEVAIDGEWLPDVIAQLLEISASGISRLTPGDRKFLDPLWVRVDNRVTPADQVRESFLAAGEGWPGCVAVAGLTNSHQKFG</sequence>
<name>A0A6N7Z779_9PSEU</name>
<gene>
    <name evidence="1" type="ORF">GKO32_23990</name>
</gene>
<dbReference type="RefSeq" id="WP_154759153.1">
    <property type="nucleotide sequence ID" value="NZ_WMBA01000042.1"/>
</dbReference>
<evidence type="ECO:0000313" key="2">
    <source>
        <dbReference type="Proteomes" id="UP000440096"/>
    </source>
</evidence>
<dbReference type="SUPFAM" id="SSF55931">
    <property type="entry name" value="Glutamine synthetase/guanido kinase"/>
    <property type="match status" value="1"/>
</dbReference>
<reference evidence="1 2" key="1">
    <citation type="submission" date="2019-11" db="EMBL/GenBank/DDBJ databases">
        <title>Draft genome of Amycolatopsis RM579.</title>
        <authorList>
            <person name="Duangmal K."/>
            <person name="Mingma R."/>
        </authorList>
    </citation>
    <scope>NUCLEOTIDE SEQUENCE [LARGE SCALE GENOMIC DNA]</scope>
    <source>
        <strain evidence="1 2">RM579</strain>
    </source>
</reference>
<evidence type="ECO:0000313" key="1">
    <source>
        <dbReference type="EMBL" id="MTD57011.1"/>
    </source>
</evidence>
<dbReference type="EMBL" id="WMBA01000042">
    <property type="protein sequence ID" value="MTD57011.1"/>
    <property type="molecule type" value="Genomic_DNA"/>
</dbReference>